<name>A0A117NFW5_PICGL</name>
<evidence type="ECO:0000313" key="1">
    <source>
        <dbReference type="EMBL" id="KUM45903.1"/>
    </source>
</evidence>
<keyword evidence="1" id="KW-0496">Mitochondrion</keyword>
<proteinExistence type="predicted"/>
<sequence>MNSRISPLYDRESTPNTTTIYLFLNQSRRGSLQLNPESLLLLLRRGVNYHRYVSPSER</sequence>
<geneLocation type="mitochondrion" evidence="1"/>
<dbReference type="EMBL" id="LKAM01000015">
    <property type="protein sequence ID" value="KUM45903.1"/>
    <property type="molecule type" value="Genomic_DNA"/>
</dbReference>
<dbReference type="AlphaFoldDB" id="A0A117NFW5"/>
<accession>A0A117NFW5</accession>
<comment type="caution">
    <text evidence="1">The sequence shown here is derived from an EMBL/GenBank/DDBJ whole genome shotgun (WGS) entry which is preliminary data.</text>
</comment>
<protein>
    <submittedName>
        <fullName evidence="1">Uncharacterized protein</fullName>
    </submittedName>
</protein>
<gene>
    <name evidence="1" type="ORF">ABT39_MTgene2257</name>
</gene>
<organism evidence="1">
    <name type="scientific">Picea glauca</name>
    <name type="common">White spruce</name>
    <name type="synonym">Pinus glauca</name>
    <dbReference type="NCBI Taxonomy" id="3330"/>
    <lineage>
        <taxon>Eukaryota</taxon>
        <taxon>Viridiplantae</taxon>
        <taxon>Streptophyta</taxon>
        <taxon>Embryophyta</taxon>
        <taxon>Tracheophyta</taxon>
        <taxon>Spermatophyta</taxon>
        <taxon>Pinopsida</taxon>
        <taxon>Pinidae</taxon>
        <taxon>Conifers I</taxon>
        <taxon>Pinales</taxon>
        <taxon>Pinaceae</taxon>
        <taxon>Picea</taxon>
    </lineage>
</organism>
<reference evidence="1" key="1">
    <citation type="journal article" date="2015" name="Genome Biol. Evol.">
        <title>Organellar Genomes of White Spruce (Picea glauca): Assembly and Annotation.</title>
        <authorList>
            <person name="Jackman S.D."/>
            <person name="Warren R.L."/>
            <person name="Gibb E.A."/>
            <person name="Vandervalk B.P."/>
            <person name="Mohamadi H."/>
            <person name="Chu J."/>
            <person name="Raymond A."/>
            <person name="Pleasance S."/>
            <person name="Coope R."/>
            <person name="Wildung M.R."/>
            <person name="Ritland C.E."/>
            <person name="Bousquet J."/>
            <person name="Jones S.J."/>
            <person name="Bohlmann J."/>
            <person name="Birol I."/>
        </authorList>
    </citation>
    <scope>NUCLEOTIDE SEQUENCE [LARGE SCALE GENOMIC DNA]</scope>
    <source>
        <tissue evidence="1">Flushing bud</tissue>
    </source>
</reference>